<comment type="caution">
    <text evidence="1">The sequence shown here is derived from an EMBL/GenBank/DDBJ whole genome shotgun (WGS) entry which is preliminary data.</text>
</comment>
<evidence type="ECO:0000313" key="2">
    <source>
        <dbReference type="Proteomes" id="UP001206925"/>
    </source>
</evidence>
<accession>A0AAD5BZA7</accession>
<dbReference type="Proteomes" id="UP001206925">
    <property type="component" value="Unassembled WGS sequence"/>
</dbReference>
<reference evidence="1" key="1">
    <citation type="submission" date="2022-06" db="EMBL/GenBank/DDBJ databases">
        <title>Uncovering the hologenomic basis of an extraordinary plant invasion.</title>
        <authorList>
            <person name="Bieker V.C."/>
            <person name="Martin M.D."/>
            <person name="Gilbert T."/>
            <person name="Hodgins K."/>
            <person name="Battlay P."/>
            <person name="Petersen B."/>
            <person name="Wilson J."/>
        </authorList>
    </citation>
    <scope>NUCLEOTIDE SEQUENCE</scope>
    <source>
        <strain evidence="1">AA19_3_7</strain>
        <tissue evidence="1">Leaf</tissue>
    </source>
</reference>
<proteinExistence type="predicted"/>
<protein>
    <submittedName>
        <fullName evidence="1">Uncharacterized protein</fullName>
    </submittedName>
</protein>
<evidence type="ECO:0000313" key="1">
    <source>
        <dbReference type="EMBL" id="KAI7732247.1"/>
    </source>
</evidence>
<organism evidence="1 2">
    <name type="scientific">Ambrosia artemisiifolia</name>
    <name type="common">Common ragweed</name>
    <dbReference type="NCBI Taxonomy" id="4212"/>
    <lineage>
        <taxon>Eukaryota</taxon>
        <taxon>Viridiplantae</taxon>
        <taxon>Streptophyta</taxon>
        <taxon>Embryophyta</taxon>
        <taxon>Tracheophyta</taxon>
        <taxon>Spermatophyta</taxon>
        <taxon>Magnoliopsida</taxon>
        <taxon>eudicotyledons</taxon>
        <taxon>Gunneridae</taxon>
        <taxon>Pentapetalae</taxon>
        <taxon>asterids</taxon>
        <taxon>campanulids</taxon>
        <taxon>Asterales</taxon>
        <taxon>Asteraceae</taxon>
        <taxon>Asteroideae</taxon>
        <taxon>Heliantheae alliance</taxon>
        <taxon>Heliantheae</taxon>
        <taxon>Ambrosia</taxon>
    </lineage>
</organism>
<keyword evidence="2" id="KW-1185">Reference proteome</keyword>
<dbReference type="AlphaFoldDB" id="A0AAD5BZA7"/>
<sequence>MLVDKGLHGRFPRWSYPLEHNTLTAAVKCPSLTILRHCFMFGSTSSSFSPVCCAPPPCETSSPVGRSDVTKSSKPEPLETFEEILSLVINALKALLSSGLEEEPSFGTDAE</sequence>
<name>A0AAD5BZA7_AMBAR</name>
<gene>
    <name evidence="1" type="ORF">M8C21_007179</name>
</gene>
<dbReference type="EMBL" id="JAMZMK010010268">
    <property type="protein sequence ID" value="KAI7732247.1"/>
    <property type="molecule type" value="Genomic_DNA"/>
</dbReference>